<gene>
    <name evidence="1" type="ORF">A3D83_04580</name>
</gene>
<comment type="caution">
    <text evidence="1">The sequence shown here is derived from an EMBL/GenBank/DDBJ whole genome shotgun (WGS) entry which is preliminary data.</text>
</comment>
<reference evidence="1 2" key="1">
    <citation type="journal article" date="2016" name="Nat. Commun.">
        <title>Thousands of microbial genomes shed light on interconnected biogeochemical processes in an aquifer system.</title>
        <authorList>
            <person name="Anantharaman K."/>
            <person name="Brown C.T."/>
            <person name="Hug L.A."/>
            <person name="Sharon I."/>
            <person name="Castelle C.J."/>
            <person name="Probst A.J."/>
            <person name="Thomas B.C."/>
            <person name="Singh A."/>
            <person name="Wilkins M.J."/>
            <person name="Karaoz U."/>
            <person name="Brodie E.L."/>
            <person name="Williams K.H."/>
            <person name="Hubbard S.S."/>
            <person name="Banfield J.F."/>
        </authorList>
    </citation>
    <scope>NUCLEOTIDE SEQUENCE [LARGE SCALE GENOMIC DNA]</scope>
</reference>
<dbReference type="Proteomes" id="UP000177258">
    <property type="component" value="Unassembled WGS sequence"/>
</dbReference>
<evidence type="ECO:0000313" key="1">
    <source>
        <dbReference type="EMBL" id="OGE33820.1"/>
    </source>
</evidence>
<dbReference type="AlphaFoldDB" id="A0A1F5JZ85"/>
<name>A0A1F5JZ85_9BACT</name>
<evidence type="ECO:0000313" key="2">
    <source>
        <dbReference type="Proteomes" id="UP000177258"/>
    </source>
</evidence>
<proteinExistence type="predicted"/>
<protein>
    <submittedName>
        <fullName evidence="1">Uncharacterized protein</fullName>
    </submittedName>
</protein>
<dbReference type="EMBL" id="MFDB01000005">
    <property type="protein sequence ID" value="OGE33820.1"/>
    <property type="molecule type" value="Genomic_DNA"/>
</dbReference>
<accession>A0A1F5JZ85</accession>
<sequence length="160" mass="17406">MKTSCLKKEVIQMITSEVLHCSRVDRRTSDGAIAHQVLDNAAVNALSKEEGGAVTVITMRSIGNLPPEINQIDGVLRTVWPRYLSLVETKPEDATANPAQTKEIEIPIMSRTLRLSEEGDQVETLSIVSISSASGKLYQFQLEAATKVSAKSSPTDNLPQ</sequence>
<organism evidence="1 2">
    <name type="scientific">Candidatus Daviesbacteria bacterium RIFCSPHIGHO2_02_FULL_41_10</name>
    <dbReference type="NCBI Taxonomy" id="1797774"/>
    <lineage>
        <taxon>Bacteria</taxon>
        <taxon>Candidatus Daviesiibacteriota</taxon>
    </lineage>
</organism>